<proteinExistence type="predicted"/>
<gene>
    <name evidence="1" type="ORF">M5K25_005057</name>
</gene>
<evidence type="ECO:0000313" key="1">
    <source>
        <dbReference type="EMBL" id="KAL0924241.1"/>
    </source>
</evidence>
<organism evidence="1 2">
    <name type="scientific">Dendrobium thyrsiflorum</name>
    <name type="common">Pinecone-like raceme dendrobium</name>
    <name type="synonym">Orchid</name>
    <dbReference type="NCBI Taxonomy" id="117978"/>
    <lineage>
        <taxon>Eukaryota</taxon>
        <taxon>Viridiplantae</taxon>
        <taxon>Streptophyta</taxon>
        <taxon>Embryophyta</taxon>
        <taxon>Tracheophyta</taxon>
        <taxon>Spermatophyta</taxon>
        <taxon>Magnoliopsida</taxon>
        <taxon>Liliopsida</taxon>
        <taxon>Asparagales</taxon>
        <taxon>Orchidaceae</taxon>
        <taxon>Epidendroideae</taxon>
        <taxon>Malaxideae</taxon>
        <taxon>Dendrobiinae</taxon>
        <taxon>Dendrobium</taxon>
    </lineage>
</organism>
<name>A0ABD0VHV5_DENTH</name>
<sequence>MGDPDNDHGFLYDEQGRVDILNSPFFDVAFGNDRNADEYVDRIIYQLTLAIEDQLPQGHWCIIGRPSTSPNLAPNPAASTRGFFLPTVALLDVAYLILRLSLLHLRALLGPEVEVLLPFFQPAARVPPHLRLEFRPPEGPTAAVLKEKPAVQQFSLAPFTVKLWKVPSLLARVRQNPNSECSLEWRLAADPKFLDKLLKLGLSIGTLKAAVQTLQIAVQRHFASFPAVQPVRKSSCAVLKVRIAAHNIKKDLGCRPFPFQHPNNRQSLMSSLTMDHANRFRPTSLSYLRQ</sequence>
<reference evidence="1 2" key="1">
    <citation type="journal article" date="2024" name="Plant Biotechnol. J.">
        <title>Dendrobium thyrsiflorum genome and its molecular insights into genes involved in important horticultural traits.</title>
        <authorList>
            <person name="Chen B."/>
            <person name="Wang J.Y."/>
            <person name="Zheng P.J."/>
            <person name="Li K.L."/>
            <person name="Liang Y.M."/>
            <person name="Chen X.F."/>
            <person name="Zhang C."/>
            <person name="Zhao X."/>
            <person name="He X."/>
            <person name="Zhang G.Q."/>
            <person name="Liu Z.J."/>
            <person name="Xu Q."/>
        </authorList>
    </citation>
    <scope>NUCLEOTIDE SEQUENCE [LARGE SCALE GENOMIC DNA]</scope>
    <source>
        <strain evidence="1">GZMU011</strain>
    </source>
</reference>
<dbReference type="EMBL" id="JANQDX010000005">
    <property type="protein sequence ID" value="KAL0924241.1"/>
    <property type="molecule type" value="Genomic_DNA"/>
</dbReference>
<evidence type="ECO:0000313" key="2">
    <source>
        <dbReference type="Proteomes" id="UP001552299"/>
    </source>
</evidence>
<protein>
    <submittedName>
        <fullName evidence="1">Uncharacterized protein</fullName>
    </submittedName>
</protein>
<accession>A0ABD0VHV5</accession>
<dbReference type="Proteomes" id="UP001552299">
    <property type="component" value="Unassembled WGS sequence"/>
</dbReference>
<comment type="caution">
    <text evidence="1">The sequence shown here is derived from an EMBL/GenBank/DDBJ whole genome shotgun (WGS) entry which is preliminary data.</text>
</comment>
<dbReference type="AlphaFoldDB" id="A0ABD0VHV5"/>
<keyword evidence="2" id="KW-1185">Reference proteome</keyword>